<dbReference type="InterPro" id="IPR039426">
    <property type="entry name" value="TonB-dep_rcpt-like"/>
</dbReference>
<evidence type="ECO:0000259" key="9">
    <source>
        <dbReference type="Pfam" id="PF14905"/>
    </source>
</evidence>
<evidence type="ECO:0000256" key="7">
    <source>
        <dbReference type="ARBA" id="ARBA00023237"/>
    </source>
</evidence>
<keyword evidence="7" id="KW-0998">Cell outer membrane</keyword>
<keyword evidence="3" id="KW-1134">Transmembrane beta strand</keyword>
<organism evidence="10 11">
    <name type="scientific">Dyadobacter sandarakinus</name>
    <dbReference type="NCBI Taxonomy" id="2747268"/>
    <lineage>
        <taxon>Bacteria</taxon>
        <taxon>Pseudomonadati</taxon>
        <taxon>Bacteroidota</taxon>
        <taxon>Cytophagia</taxon>
        <taxon>Cytophagales</taxon>
        <taxon>Spirosomataceae</taxon>
        <taxon>Dyadobacter</taxon>
    </lineage>
</organism>
<keyword evidence="6" id="KW-0472">Membrane</keyword>
<gene>
    <name evidence="10" type="ORF">HWI92_07310</name>
</gene>
<keyword evidence="5" id="KW-0732">Signal</keyword>
<evidence type="ECO:0000259" key="8">
    <source>
        <dbReference type="Pfam" id="PF07715"/>
    </source>
</evidence>
<evidence type="ECO:0000256" key="4">
    <source>
        <dbReference type="ARBA" id="ARBA00022692"/>
    </source>
</evidence>
<dbReference type="InterPro" id="IPR037066">
    <property type="entry name" value="Plug_dom_sf"/>
</dbReference>
<dbReference type="PANTHER" id="PTHR30069">
    <property type="entry name" value="TONB-DEPENDENT OUTER MEMBRANE RECEPTOR"/>
    <property type="match status" value="1"/>
</dbReference>
<evidence type="ECO:0000256" key="1">
    <source>
        <dbReference type="ARBA" id="ARBA00004571"/>
    </source>
</evidence>
<keyword evidence="4" id="KW-0812">Transmembrane</keyword>
<comment type="subcellular location">
    <subcellularLocation>
        <location evidence="1">Cell outer membrane</location>
        <topology evidence="1">Multi-pass membrane protein</topology>
    </subcellularLocation>
</comment>
<dbReference type="InterPro" id="IPR041700">
    <property type="entry name" value="OMP_b-brl_3"/>
</dbReference>
<dbReference type="Pfam" id="PF13620">
    <property type="entry name" value="CarboxypepD_reg"/>
    <property type="match status" value="1"/>
</dbReference>
<feature type="domain" description="TonB-dependent receptor plug" evidence="8">
    <location>
        <begin position="113"/>
        <end position="202"/>
    </location>
</feature>
<dbReference type="InterPro" id="IPR036942">
    <property type="entry name" value="Beta-barrel_TonB_sf"/>
</dbReference>
<dbReference type="PANTHER" id="PTHR30069:SF29">
    <property type="entry name" value="HEMOGLOBIN AND HEMOGLOBIN-HAPTOGLOBIN-BINDING PROTEIN 1-RELATED"/>
    <property type="match status" value="1"/>
</dbReference>
<proteinExistence type="predicted"/>
<name>A0ABX7ID87_9BACT</name>
<sequence>MVCLGSVQAQKTTAISGRVQDAATGQALAYCSVALCNPLDSSVVAGVLAQENGSFSFENPGEGPHYLLVQYVGYQRTLVPVSESPVLIGMQAVANALQEVVVQGARSTIENRADRQVYRADRFLGAQGGTALDVLKNTPSVSVNAEGDITMRGSNGFMVLLNGKPVQTNPSVLLNQLPANTIGNIEIITAPSARFDPDGKAGIINITTKKPAEGTSLVVNAQGGLPSVSDYGNLHKPLRFGGDFIYTIQSGKWEVSLSGNYLRNDIAGRRVGDVNTTIGSVFTSFPSEGERSFIRYNYTARAAVTFTADPQNIFSVGIYNGYRSQSRRADIVYQNTKTDLRTGEILGALTYFNSNIARKNTNITLANFDYTHNFGQKSSVTISALYEGADLKGLTTNLNLAEPARVTILQSTRNPATNPLDAFRIKADYNIRMGAGKLEAGYQYRDQLQKGIFNYLDLDLASGMFVRVPAFSSSTRVANRIHAVYTMYSGKLPRLEYAVGLRYEYAERVFAAEGIDRRELNLSNFFPSLNFQYKLTETWRLKAGYSKRVQRSTNSELNPFPEREHSETFESGDPNILPEFIDLYEAGVVRESGKGSAFANLYHQRIANVVNRVNSVFNDTIINRIYTNAGQALSWGAEAGGTANITRWWQLYAGANVYHYRIKGSLFERAVLVNAAGMVYTVNGNTTFRLSPSAQVQASVSYLSKRVTAQGRDSGFLTPGITAKKTFWSGRLSASLQWQNIDLGLLNSNKQRITTFGRDFFTTTNYIQETDIFLLNVTFNLNQFVKKAKLPGSEFGEREF</sequence>
<keyword evidence="11" id="KW-1185">Reference proteome</keyword>
<evidence type="ECO:0000313" key="11">
    <source>
        <dbReference type="Proteomes" id="UP000612680"/>
    </source>
</evidence>
<protein>
    <submittedName>
        <fullName evidence="10">TonB-dependent receptor</fullName>
    </submittedName>
</protein>
<dbReference type="SUPFAM" id="SSF49452">
    <property type="entry name" value="Starch-binding domain-like"/>
    <property type="match status" value="1"/>
</dbReference>
<accession>A0ABX7ID87</accession>
<evidence type="ECO:0000313" key="10">
    <source>
        <dbReference type="EMBL" id="QRR04096.1"/>
    </source>
</evidence>
<dbReference type="Proteomes" id="UP000612680">
    <property type="component" value="Chromosome"/>
</dbReference>
<reference evidence="10 11" key="1">
    <citation type="submission" date="2020-06" db="EMBL/GenBank/DDBJ databases">
        <title>Dyadobacter sandarakinus sp. nov., isolated from the soil of the Arctic Yellow River Station.</title>
        <authorList>
            <person name="Zhang Y."/>
            <person name="Peng F."/>
        </authorList>
    </citation>
    <scope>NUCLEOTIDE SEQUENCE [LARGE SCALE GENOMIC DNA]</scope>
    <source>
        <strain evidence="10 11">Q3-56</strain>
    </source>
</reference>
<evidence type="ECO:0000256" key="6">
    <source>
        <dbReference type="ARBA" id="ARBA00023136"/>
    </source>
</evidence>
<feature type="domain" description="Outer membrane protein beta-barrel" evidence="9">
    <location>
        <begin position="372"/>
        <end position="779"/>
    </location>
</feature>
<evidence type="ECO:0000256" key="5">
    <source>
        <dbReference type="ARBA" id="ARBA00022729"/>
    </source>
</evidence>
<keyword evidence="10" id="KW-0675">Receptor</keyword>
<evidence type="ECO:0000256" key="2">
    <source>
        <dbReference type="ARBA" id="ARBA00022448"/>
    </source>
</evidence>
<dbReference type="Gene3D" id="2.170.130.10">
    <property type="entry name" value="TonB-dependent receptor, plug domain"/>
    <property type="match status" value="1"/>
</dbReference>
<dbReference type="InterPro" id="IPR012910">
    <property type="entry name" value="Plug_dom"/>
</dbReference>
<evidence type="ECO:0000256" key="3">
    <source>
        <dbReference type="ARBA" id="ARBA00022452"/>
    </source>
</evidence>
<dbReference type="InterPro" id="IPR013784">
    <property type="entry name" value="Carb-bd-like_fold"/>
</dbReference>
<dbReference type="Pfam" id="PF07715">
    <property type="entry name" value="Plug"/>
    <property type="match status" value="1"/>
</dbReference>
<dbReference type="SUPFAM" id="SSF56935">
    <property type="entry name" value="Porins"/>
    <property type="match status" value="1"/>
</dbReference>
<dbReference type="Pfam" id="PF14905">
    <property type="entry name" value="OMP_b-brl_3"/>
    <property type="match status" value="1"/>
</dbReference>
<dbReference type="Gene3D" id="2.40.170.20">
    <property type="entry name" value="TonB-dependent receptor, beta-barrel domain"/>
    <property type="match status" value="1"/>
</dbReference>
<dbReference type="EMBL" id="CP056775">
    <property type="protein sequence ID" value="QRR04096.1"/>
    <property type="molecule type" value="Genomic_DNA"/>
</dbReference>
<keyword evidence="2" id="KW-0813">Transport</keyword>